<protein>
    <recommendedName>
        <fullName evidence="4">Ig-like domain-containing protein</fullName>
    </recommendedName>
</protein>
<dbReference type="HOGENOM" id="CLU_486010_0_0_1"/>
<dbReference type="EMBL" id="DS470012">
    <property type="protein sequence ID" value="EDO30602.1"/>
    <property type="molecule type" value="Genomic_DNA"/>
</dbReference>
<evidence type="ECO:0000256" key="3">
    <source>
        <dbReference type="SAM" id="SignalP"/>
    </source>
</evidence>
<evidence type="ECO:0000256" key="1">
    <source>
        <dbReference type="ARBA" id="ARBA00023319"/>
    </source>
</evidence>
<accession>A7T0B4</accession>
<dbReference type="SMART" id="SM00409">
    <property type="entry name" value="IG"/>
    <property type="match status" value="1"/>
</dbReference>
<dbReference type="InterPro" id="IPR007110">
    <property type="entry name" value="Ig-like_dom"/>
</dbReference>
<dbReference type="GO" id="GO:0005886">
    <property type="term" value="C:plasma membrane"/>
    <property type="evidence" value="ECO:0000318"/>
    <property type="project" value="GO_Central"/>
</dbReference>
<evidence type="ECO:0000256" key="2">
    <source>
        <dbReference type="SAM" id="Phobius"/>
    </source>
</evidence>
<name>A7T0B4_NEMVE</name>
<dbReference type="InterPro" id="IPR036179">
    <property type="entry name" value="Ig-like_dom_sf"/>
</dbReference>
<dbReference type="Proteomes" id="UP000001593">
    <property type="component" value="Unassembled WGS sequence"/>
</dbReference>
<evidence type="ECO:0000259" key="4">
    <source>
        <dbReference type="PROSITE" id="PS50835"/>
    </source>
</evidence>
<proteinExistence type="predicted"/>
<keyword evidence="2" id="KW-0472">Membrane</keyword>
<dbReference type="Gene3D" id="2.60.40.10">
    <property type="entry name" value="Immunoglobulins"/>
    <property type="match status" value="2"/>
</dbReference>
<keyword evidence="2" id="KW-1133">Transmembrane helix</keyword>
<dbReference type="Pfam" id="PF13927">
    <property type="entry name" value="Ig_3"/>
    <property type="match status" value="1"/>
</dbReference>
<evidence type="ECO:0000313" key="6">
    <source>
        <dbReference type="Proteomes" id="UP000001593"/>
    </source>
</evidence>
<reference evidence="5 6" key="1">
    <citation type="journal article" date="2007" name="Science">
        <title>Sea anemone genome reveals ancestral eumetazoan gene repertoire and genomic organization.</title>
        <authorList>
            <person name="Putnam N.H."/>
            <person name="Srivastava M."/>
            <person name="Hellsten U."/>
            <person name="Dirks B."/>
            <person name="Chapman J."/>
            <person name="Salamov A."/>
            <person name="Terry A."/>
            <person name="Shapiro H."/>
            <person name="Lindquist E."/>
            <person name="Kapitonov V.V."/>
            <person name="Jurka J."/>
            <person name="Genikhovich G."/>
            <person name="Grigoriev I.V."/>
            <person name="Lucas S.M."/>
            <person name="Steele R.E."/>
            <person name="Finnerty J.R."/>
            <person name="Technau U."/>
            <person name="Martindale M.Q."/>
            <person name="Rokhsar D.S."/>
        </authorList>
    </citation>
    <scope>NUCLEOTIDE SEQUENCE [LARGE SCALE GENOMIC DNA]</scope>
    <source>
        <strain evidence="6">CH2 X CH6</strain>
    </source>
</reference>
<dbReference type="SUPFAM" id="SSF48726">
    <property type="entry name" value="Immunoglobulin"/>
    <property type="match status" value="1"/>
</dbReference>
<dbReference type="GO" id="GO:0007156">
    <property type="term" value="P:homophilic cell adhesion via plasma membrane adhesion molecules"/>
    <property type="evidence" value="ECO:0000318"/>
    <property type="project" value="GO_Central"/>
</dbReference>
<dbReference type="InterPro" id="IPR003599">
    <property type="entry name" value="Ig_sub"/>
</dbReference>
<organism evidence="5 6">
    <name type="scientific">Nematostella vectensis</name>
    <name type="common">Starlet sea anemone</name>
    <dbReference type="NCBI Taxonomy" id="45351"/>
    <lineage>
        <taxon>Eukaryota</taxon>
        <taxon>Metazoa</taxon>
        <taxon>Cnidaria</taxon>
        <taxon>Anthozoa</taxon>
        <taxon>Hexacorallia</taxon>
        <taxon>Actiniaria</taxon>
        <taxon>Edwardsiidae</taxon>
        <taxon>Nematostella</taxon>
    </lineage>
</organism>
<feature type="transmembrane region" description="Helical" evidence="2">
    <location>
        <begin position="537"/>
        <end position="556"/>
    </location>
</feature>
<dbReference type="PANTHER" id="PTHR10075:SF14">
    <property type="entry name" value="CELL ADHESION MOLECULE DSCAM2-RELATED"/>
    <property type="match status" value="1"/>
</dbReference>
<dbReference type="InParanoid" id="A7T0B4"/>
<dbReference type="InterPro" id="IPR003598">
    <property type="entry name" value="Ig_sub2"/>
</dbReference>
<feature type="chain" id="PRO_5002714808" description="Ig-like domain-containing protein" evidence="3">
    <location>
        <begin position="21"/>
        <end position="561"/>
    </location>
</feature>
<gene>
    <name evidence="5" type="ORF">NEMVEDRAFT_v1g220356</name>
</gene>
<dbReference type="InterPro" id="IPR013783">
    <property type="entry name" value="Ig-like_fold"/>
</dbReference>
<sequence length="561" mass="62934">MHRSLLLIVLFITISAFVTTSECTFYYTKTPPNPSYAVLGQDLRLHWEYYCSDPRCPELYAVVFGVPGRYFVFRDIPSGRINIFPFSGQNETIDNQYKGRVTLLENNTMVISSFKPVDAVTYTSKLLTHDGKNIQESLVAVKVAVAPKLKKSPPDKIIKLKEGESISLDCTASGTPAPKVTWRKDGLILSNQSIYTITITTRYQYGNYTCEASNIAGKTAWQGQIQSQVLPEPEENVTTITTVSPPSAGSTVSTRQDKQPPPLLMIVGSVVGAILPPGGLIYAELDHTDYPDSRETLTRPSREPQQETDYAVVVGGMRQDPEPQYECTFYYTKTPPNPLYAVLGQQLRLHWEYYCSNPRCPELYAVVFGVPGRYFVFRDIPSGRINIFPFSGQNETIDNQYKGRVTLLENNTMVISSFKPADAVTYTSKLLTHDGKNIQESLVAVKVAVAPKLNKSPPDKIIKLKEDISMVTTHVRPVILLEKQHGKVKFKAKSFQSKQERMLKGSYCLGYLWSSGCAYTPSPWWPKMGHFLLEYSGFVPVSMFLLFVHILSLFRASKKGC</sequence>
<keyword evidence="2" id="KW-0812">Transmembrane</keyword>
<keyword evidence="6" id="KW-1185">Reference proteome</keyword>
<keyword evidence="1" id="KW-0393">Immunoglobulin domain</keyword>
<dbReference type="PROSITE" id="PS50835">
    <property type="entry name" value="IG_LIKE"/>
    <property type="match status" value="1"/>
</dbReference>
<dbReference type="SMART" id="SM00408">
    <property type="entry name" value="IGc2"/>
    <property type="match status" value="1"/>
</dbReference>
<keyword evidence="3" id="KW-0732">Signal</keyword>
<feature type="domain" description="Ig-like" evidence="4">
    <location>
        <begin position="147"/>
        <end position="226"/>
    </location>
</feature>
<evidence type="ECO:0000313" key="5">
    <source>
        <dbReference type="EMBL" id="EDO30602.1"/>
    </source>
</evidence>
<feature type="signal peptide" evidence="3">
    <location>
        <begin position="1"/>
        <end position="20"/>
    </location>
</feature>
<dbReference type="AlphaFoldDB" id="A7T0B4"/>
<dbReference type="PANTHER" id="PTHR10075">
    <property type="entry name" value="BASIGIN RELATED"/>
    <property type="match status" value="1"/>
</dbReference>